<evidence type="ECO:0000313" key="3">
    <source>
        <dbReference type="Proteomes" id="UP000326334"/>
    </source>
</evidence>
<feature type="compositionally biased region" description="Polar residues" evidence="1">
    <location>
        <begin position="170"/>
        <end position="180"/>
    </location>
</feature>
<feature type="region of interest" description="Disordered" evidence="1">
    <location>
        <begin position="169"/>
        <end position="233"/>
    </location>
</feature>
<reference evidence="2 3" key="1">
    <citation type="submission" date="2019-10" db="EMBL/GenBank/DDBJ databases">
        <title>Genome sequencing of Lactobacillus graminis.</title>
        <authorList>
            <person name="Kim K."/>
        </authorList>
    </citation>
    <scope>NUCLEOTIDE SEQUENCE [LARGE SCALE GENOMIC DNA]</scope>
    <source>
        <strain evidence="2 3">LG542</strain>
    </source>
</reference>
<dbReference type="InterPro" id="IPR019642">
    <property type="entry name" value="DUF2507"/>
</dbReference>
<evidence type="ECO:0000313" key="2">
    <source>
        <dbReference type="EMBL" id="QFP80042.1"/>
    </source>
</evidence>
<dbReference type="Pfam" id="PF10702">
    <property type="entry name" value="DUF2507"/>
    <property type="match status" value="1"/>
</dbReference>
<evidence type="ECO:0000256" key="1">
    <source>
        <dbReference type="SAM" id="MobiDB-lite"/>
    </source>
</evidence>
<proteinExistence type="predicted"/>
<accession>A0ABX6C8W7</accession>
<gene>
    <name evidence="2" type="ORF">LG542_07375</name>
</gene>
<keyword evidence="3" id="KW-1185">Reference proteome</keyword>
<name>A0ABX6C8W7_9LACO</name>
<dbReference type="Gene3D" id="3.30.1380.20">
    <property type="entry name" value="Trafficking protein particle complex subunit 3"/>
    <property type="match status" value="1"/>
</dbReference>
<dbReference type="InterPro" id="IPR024096">
    <property type="entry name" value="NO_sig/Golgi_transp_ligand-bd"/>
</dbReference>
<protein>
    <submittedName>
        <fullName evidence="2">DUF2507 domain-containing protein</fullName>
    </submittedName>
</protein>
<dbReference type="EMBL" id="CP045007">
    <property type="protein sequence ID" value="QFP80042.1"/>
    <property type="molecule type" value="Genomic_DNA"/>
</dbReference>
<dbReference type="Proteomes" id="UP000326334">
    <property type="component" value="Chromosome"/>
</dbReference>
<dbReference type="SUPFAM" id="SSF111126">
    <property type="entry name" value="Ligand-binding domain in the NO signalling and Golgi transport"/>
    <property type="match status" value="1"/>
</dbReference>
<organism evidence="2 3">
    <name type="scientific">Latilactobacillus graminis</name>
    <dbReference type="NCBI Taxonomy" id="60519"/>
    <lineage>
        <taxon>Bacteria</taxon>
        <taxon>Bacillati</taxon>
        <taxon>Bacillota</taxon>
        <taxon>Bacilli</taxon>
        <taxon>Lactobacillales</taxon>
        <taxon>Lactobacillaceae</taxon>
        <taxon>Latilactobacillus</taxon>
    </lineage>
</organism>
<sequence length="233" mass="26383">MVTQSRYEQLAQNPQTTSYLTQATLRDILLPLILGTENDAISYWAGKQLALQFPLASREDLSRFFVQMNFGDLRLKKQKKEQFFFELTGPVVVARIADFETPDFQLEAGFIAQSMEQQLQHVTEAKATIENKKTVTIFVQTDSNAPIESEPMAAIHLTTDLAQVAIVPNQPATNPKNDQSAVPFDRSEPVQEPPFVPEADEPKIPLPPETTTHNTRTRVTDLPSRREMHRKHK</sequence>